<sequence length="30" mass="3346">VEAKSIVNAVKKREVYRPFAGTVMAEHADE</sequence>
<organism evidence="1">
    <name type="scientific">marine metagenome</name>
    <dbReference type="NCBI Taxonomy" id="408172"/>
    <lineage>
        <taxon>unclassified sequences</taxon>
        <taxon>metagenomes</taxon>
        <taxon>ecological metagenomes</taxon>
    </lineage>
</organism>
<dbReference type="AlphaFoldDB" id="A0A382XLL8"/>
<gene>
    <name evidence="1" type="ORF">METZ01_LOCUS424349</name>
</gene>
<dbReference type="EMBL" id="UINC01168456">
    <property type="protein sequence ID" value="SVD71495.1"/>
    <property type="molecule type" value="Genomic_DNA"/>
</dbReference>
<accession>A0A382XLL8</accession>
<proteinExistence type="predicted"/>
<feature type="non-terminal residue" evidence="1">
    <location>
        <position position="30"/>
    </location>
</feature>
<evidence type="ECO:0000313" key="1">
    <source>
        <dbReference type="EMBL" id="SVD71495.1"/>
    </source>
</evidence>
<protein>
    <submittedName>
        <fullName evidence="1">Uncharacterized protein</fullName>
    </submittedName>
</protein>
<reference evidence="1" key="1">
    <citation type="submission" date="2018-05" db="EMBL/GenBank/DDBJ databases">
        <authorList>
            <person name="Lanie J.A."/>
            <person name="Ng W.-L."/>
            <person name="Kazmierczak K.M."/>
            <person name="Andrzejewski T.M."/>
            <person name="Davidsen T.M."/>
            <person name="Wayne K.J."/>
            <person name="Tettelin H."/>
            <person name="Glass J.I."/>
            <person name="Rusch D."/>
            <person name="Podicherti R."/>
            <person name="Tsui H.-C.T."/>
            <person name="Winkler M.E."/>
        </authorList>
    </citation>
    <scope>NUCLEOTIDE SEQUENCE</scope>
</reference>
<feature type="non-terminal residue" evidence="1">
    <location>
        <position position="1"/>
    </location>
</feature>
<name>A0A382XLL8_9ZZZZ</name>